<dbReference type="PRINTS" id="PR01438">
    <property type="entry name" value="UNVRSLSTRESS"/>
</dbReference>
<dbReference type="PANTHER" id="PTHR46268:SF6">
    <property type="entry name" value="UNIVERSAL STRESS PROTEIN UP12"/>
    <property type="match status" value="1"/>
</dbReference>
<evidence type="ECO:0000313" key="4">
    <source>
        <dbReference type="Proteomes" id="UP000182227"/>
    </source>
</evidence>
<evidence type="ECO:0000259" key="2">
    <source>
        <dbReference type="Pfam" id="PF00582"/>
    </source>
</evidence>
<dbReference type="Pfam" id="PF00582">
    <property type="entry name" value="Usp"/>
    <property type="match status" value="2"/>
</dbReference>
<dbReference type="InterPro" id="IPR006016">
    <property type="entry name" value="UspA"/>
</dbReference>
<gene>
    <name evidence="3" type="ORF">BN970_04540</name>
</gene>
<dbReference type="RefSeq" id="WP_085141206.1">
    <property type="nucleotide sequence ID" value="NZ_JACKVA010000016.1"/>
</dbReference>
<dbReference type="Proteomes" id="UP000182227">
    <property type="component" value="Unassembled WGS sequence"/>
</dbReference>
<dbReference type="GeneID" id="44297318"/>
<accession>A0A0U1DNK9</accession>
<dbReference type="PANTHER" id="PTHR46268">
    <property type="entry name" value="STRESS RESPONSE PROTEIN NHAX"/>
    <property type="match status" value="1"/>
</dbReference>
<dbReference type="InterPro" id="IPR014729">
    <property type="entry name" value="Rossmann-like_a/b/a_fold"/>
</dbReference>
<name>A0A0U1DNK9_9MYCO</name>
<feature type="domain" description="UspA" evidence="2">
    <location>
        <begin position="9"/>
        <end position="154"/>
    </location>
</feature>
<dbReference type="InterPro" id="IPR006015">
    <property type="entry name" value="Universal_stress_UspA"/>
</dbReference>
<dbReference type="AlphaFoldDB" id="A0A0U1DNK9"/>
<dbReference type="SUPFAM" id="SSF52402">
    <property type="entry name" value="Adenine nucleotide alpha hydrolases-like"/>
    <property type="match status" value="2"/>
</dbReference>
<proteinExistence type="inferred from homology"/>
<organism evidence="3 4">
    <name type="scientific">Mycolicibacterium conceptionense</name>
    <dbReference type="NCBI Taxonomy" id="451644"/>
    <lineage>
        <taxon>Bacteria</taxon>
        <taxon>Bacillati</taxon>
        <taxon>Actinomycetota</taxon>
        <taxon>Actinomycetes</taxon>
        <taxon>Mycobacteriales</taxon>
        <taxon>Mycobacteriaceae</taxon>
        <taxon>Mycolicibacterium</taxon>
    </lineage>
</organism>
<dbReference type="EMBL" id="CTEF01000003">
    <property type="protein sequence ID" value="CQD19855.1"/>
    <property type="molecule type" value="Genomic_DNA"/>
</dbReference>
<sequence length="303" mass="31855">MSNRIAAHSVIVGVDRSPQAREAVRWAVHEAVGRNAPLAIVHVTDSLPAVASTLDWSVGQIPPEVVQAQQDAGSTILAEAISLAHDCASAGERPEIIGELRFGKPAPTLVGLSKQAQIVVVGCRGETGWQHRRLLGSVSTGVVHHAHCPVAVIHDEPASSPSAQQSPVLLGIDGSPASERATEIAFGEASWRGVDLVALHVLADSTATNGFFAMEWSALQSTTQKSLAARLAHWQKRYPTVNVSVEVEFENPVRQLLARAEDAQLVVVGSHGRGGFTGMLLGSVSTAVSQESRVPVIVARGGS</sequence>
<reference evidence="3 4" key="1">
    <citation type="submission" date="2015-03" db="EMBL/GenBank/DDBJ databases">
        <authorList>
            <person name="Murphy D."/>
        </authorList>
    </citation>
    <scope>NUCLEOTIDE SEQUENCE [LARGE SCALE GENOMIC DNA]</scope>
    <source>
        <strain evidence="3 4">D16</strain>
    </source>
</reference>
<protein>
    <submittedName>
        <fullName evidence="3">Universal stress protein UspA-like protein</fullName>
    </submittedName>
</protein>
<evidence type="ECO:0000256" key="1">
    <source>
        <dbReference type="ARBA" id="ARBA00008791"/>
    </source>
</evidence>
<evidence type="ECO:0000313" key="3">
    <source>
        <dbReference type="EMBL" id="CQD19855.1"/>
    </source>
</evidence>
<feature type="domain" description="UspA" evidence="2">
    <location>
        <begin position="167"/>
        <end position="300"/>
    </location>
</feature>
<dbReference type="Gene3D" id="3.40.50.620">
    <property type="entry name" value="HUPs"/>
    <property type="match status" value="2"/>
</dbReference>
<comment type="similarity">
    <text evidence="1">Belongs to the universal stress protein A family.</text>
</comment>